<dbReference type="InterPro" id="IPR002178">
    <property type="entry name" value="PTS_EIIA_type-2_dom"/>
</dbReference>
<keyword evidence="31" id="KW-1185">Reference proteome</keyword>
<dbReference type="InterPro" id="IPR003352">
    <property type="entry name" value="PTS_EIIC"/>
</dbReference>
<feature type="domain" description="PTS EIIB type-2" evidence="28">
    <location>
        <begin position="451"/>
        <end position="546"/>
    </location>
</feature>
<evidence type="ECO:0000256" key="22">
    <source>
        <dbReference type="ARBA" id="ARBA00030956"/>
    </source>
</evidence>
<feature type="region of interest" description="Disordered" evidence="25">
    <location>
        <begin position="1"/>
        <end position="21"/>
    </location>
</feature>
<evidence type="ECO:0000256" key="15">
    <source>
        <dbReference type="ARBA" id="ARBA00022683"/>
    </source>
</evidence>
<dbReference type="PROSITE" id="PS51104">
    <property type="entry name" value="PTS_EIIC_TYPE_2"/>
    <property type="match status" value="1"/>
</dbReference>
<dbReference type="eggNOG" id="COG2213">
    <property type="taxonomic scope" value="Bacteria"/>
</dbReference>
<evidence type="ECO:0000256" key="5">
    <source>
        <dbReference type="ARBA" id="ARBA00011909"/>
    </source>
</evidence>
<organism evidence="30 31">
    <name type="scientific">Mycolicibacterium aromaticivorans JS19b1 = JCM 16368</name>
    <dbReference type="NCBI Taxonomy" id="1440774"/>
    <lineage>
        <taxon>Bacteria</taxon>
        <taxon>Bacillati</taxon>
        <taxon>Actinomycetota</taxon>
        <taxon>Actinomycetes</taxon>
        <taxon>Mycobacteriales</taxon>
        <taxon>Mycobacteriaceae</taxon>
        <taxon>Mycolicibacterium</taxon>
    </lineage>
</organism>
<dbReference type="PANTHER" id="PTHR30181">
    <property type="entry name" value="MANNITOL PERMEASE IIC COMPONENT"/>
    <property type="match status" value="1"/>
</dbReference>
<dbReference type="PROSITE" id="PS51094">
    <property type="entry name" value="PTS_EIIA_TYPE_2"/>
    <property type="match status" value="1"/>
</dbReference>
<dbReference type="SUPFAM" id="SSF55804">
    <property type="entry name" value="Phoshotransferase/anion transport protein"/>
    <property type="match status" value="1"/>
</dbReference>
<keyword evidence="10" id="KW-1003">Cell membrane</keyword>
<evidence type="ECO:0000256" key="2">
    <source>
        <dbReference type="ARBA" id="ARBA00002434"/>
    </source>
</evidence>
<keyword evidence="9" id="KW-0813">Transport</keyword>
<feature type="transmembrane region" description="Helical" evidence="26">
    <location>
        <begin position="172"/>
        <end position="193"/>
    </location>
</feature>
<dbReference type="STRING" id="1440774.Y900_015070"/>
<evidence type="ECO:0000256" key="9">
    <source>
        <dbReference type="ARBA" id="ARBA00022448"/>
    </source>
</evidence>
<dbReference type="EC" id="2.7.1.197" evidence="5"/>
<dbReference type="Pfam" id="PF02378">
    <property type="entry name" value="PTS_EIIC"/>
    <property type="match status" value="1"/>
</dbReference>
<feature type="domain" description="PTS EIIC type-2" evidence="29">
    <location>
        <begin position="31"/>
        <end position="371"/>
    </location>
</feature>
<evidence type="ECO:0000256" key="1">
    <source>
        <dbReference type="ARBA" id="ARBA00001655"/>
    </source>
</evidence>
<dbReference type="Pfam" id="PF02302">
    <property type="entry name" value="PTS_IIB"/>
    <property type="match status" value="1"/>
</dbReference>
<dbReference type="CDD" id="cd00211">
    <property type="entry name" value="PTS_IIA_fru"/>
    <property type="match status" value="1"/>
</dbReference>
<accession>A0A064CNC1</accession>
<gene>
    <name evidence="30" type="ORF">Y900_015070</name>
</gene>
<dbReference type="EMBL" id="JALN02000001">
    <property type="protein sequence ID" value="KDF00224.1"/>
    <property type="molecule type" value="Genomic_DNA"/>
</dbReference>
<evidence type="ECO:0000256" key="18">
    <source>
        <dbReference type="ARBA" id="ARBA00022989"/>
    </source>
</evidence>
<dbReference type="GO" id="GO:0009401">
    <property type="term" value="P:phosphoenolpyruvate-dependent sugar phosphotransferase system"/>
    <property type="evidence" value="ECO:0007669"/>
    <property type="project" value="UniProtKB-KW"/>
</dbReference>
<evidence type="ECO:0000256" key="10">
    <source>
        <dbReference type="ARBA" id="ARBA00022475"/>
    </source>
</evidence>
<evidence type="ECO:0000256" key="20">
    <source>
        <dbReference type="ARBA" id="ARBA00029908"/>
    </source>
</evidence>
<feature type="transmembrane region" description="Helical" evidence="26">
    <location>
        <begin position="308"/>
        <end position="330"/>
    </location>
</feature>
<evidence type="ECO:0000256" key="8">
    <source>
        <dbReference type="ARBA" id="ARBA00021825"/>
    </source>
</evidence>
<dbReference type="InterPro" id="IPR029503">
    <property type="entry name" value="PTS_EIIB_mannitol"/>
</dbReference>
<dbReference type="AlphaFoldDB" id="A0A064CNC1"/>
<evidence type="ECO:0000256" key="23">
    <source>
        <dbReference type="ARBA" id="ARBA00030962"/>
    </source>
</evidence>
<dbReference type="SUPFAM" id="SSF52794">
    <property type="entry name" value="PTS system IIB component-like"/>
    <property type="match status" value="1"/>
</dbReference>
<keyword evidence="19 26" id="KW-0472">Membrane</keyword>
<keyword evidence="13" id="KW-0762">Sugar transport</keyword>
<evidence type="ECO:0000256" key="6">
    <source>
        <dbReference type="ARBA" id="ARBA00014783"/>
    </source>
</evidence>
<dbReference type="InterPro" id="IPR013011">
    <property type="entry name" value="PTS_EIIB_2"/>
</dbReference>
<evidence type="ECO:0000256" key="13">
    <source>
        <dbReference type="ARBA" id="ARBA00022597"/>
    </source>
</evidence>
<evidence type="ECO:0000256" key="24">
    <source>
        <dbReference type="ARBA" id="ARBA00033349"/>
    </source>
</evidence>
<evidence type="ECO:0000313" key="31">
    <source>
        <dbReference type="Proteomes" id="UP000022835"/>
    </source>
</evidence>
<dbReference type="GO" id="GO:0016301">
    <property type="term" value="F:kinase activity"/>
    <property type="evidence" value="ECO:0007669"/>
    <property type="project" value="UniProtKB-KW"/>
</dbReference>
<evidence type="ECO:0000256" key="17">
    <source>
        <dbReference type="ARBA" id="ARBA00022777"/>
    </source>
</evidence>
<comment type="caution">
    <text evidence="30">The sequence shown here is derived from an EMBL/GenBank/DDBJ whole genome shotgun (WGS) entry which is preliminary data.</text>
</comment>
<dbReference type="PANTHER" id="PTHR30181:SF2">
    <property type="entry name" value="PTS SYSTEM MANNITOL-SPECIFIC EIICBA COMPONENT"/>
    <property type="match status" value="1"/>
</dbReference>
<evidence type="ECO:0000256" key="19">
    <source>
        <dbReference type="ARBA" id="ARBA00023136"/>
    </source>
</evidence>
<keyword evidence="12" id="KW-0597">Phosphoprotein</keyword>
<dbReference type="GO" id="GO:0022872">
    <property type="term" value="F:protein-N(PI)-phosphohistidine-mannitol phosphotransferase system transmembrane transporter activity"/>
    <property type="evidence" value="ECO:0007669"/>
    <property type="project" value="InterPro"/>
</dbReference>
<comment type="subcellular location">
    <subcellularLocation>
        <location evidence="3">Cell inner membrane</location>
        <topology evidence="3">Multi-pass membrane protein</topology>
    </subcellularLocation>
</comment>
<comment type="function">
    <text evidence="2">The phosphoenolpyruvate-dependent sugar phosphotransferase system (sugar PTS), a major carbohydrate active transport system, catalyzes the phosphorylation of incoming sugar substrates concomitantly with their translocation across the cell membrane. The enzyme II CmtAB PTS system is involved in D-mannitol transport.</text>
</comment>
<keyword evidence="14" id="KW-0808">Transferase</keyword>
<evidence type="ECO:0000256" key="12">
    <source>
        <dbReference type="ARBA" id="ARBA00022553"/>
    </source>
</evidence>
<dbReference type="InterPro" id="IPR016152">
    <property type="entry name" value="PTrfase/Anion_transptr"/>
</dbReference>
<dbReference type="InterPro" id="IPR036095">
    <property type="entry name" value="PTS_EIIB-like_sf"/>
</dbReference>
<evidence type="ECO:0000256" key="16">
    <source>
        <dbReference type="ARBA" id="ARBA00022692"/>
    </source>
</evidence>
<dbReference type="PROSITE" id="PS00372">
    <property type="entry name" value="PTS_EIIA_TYPE_2_HIS"/>
    <property type="match status" value="1"/>
</dbReference>
<feature type="domain" description="PTS EIIA type-2" evidence="27">
    <location>
        <begin position="562"/>
        <end position="701"/>
    </location>
</feature>
<evidence type="ECO:0000256" key="14">
    <source>
        <dbReference type="ARBA" id="ARBA00022679"/>
    </source>
</evidence>
<evidence type="ECO:0000256" key="4">
    <source>
        <dbReference type="ARBA" id="ARBA00011738"/>
    </source>
</evidence>
<sequence length="703" mass="71625">MIGITEKNRRHRVSTTETKPRTGARVHVQKLGTSLSNMVMPNIGAFIAWGLITALFIKAGWLTGIFPGLRDPGGWVAKIGGWGDFASGGIVAPMITYLLPILIGATGGRMVYGIRGGVVGAIATMGVIAGTDIPMFLGAMMMGPLGGWAMKKVDAIWDGKVRPGFEMLIDNFSAGIVGLILATFGFFGIGPIVSGFSHGAGRVVDFLVAHDLLPLTSIFIEPAKVLFLNNAINHGVLTPLGTTQALQTGKSVLFLLEANPGPGLGILLAFMAFGRGAAKASAPGAAIIQFFGGIHEIYFPYVLMKPKLIAATILGGMTGIFINVLFGSGLRAPAAPGSIIAVYAQTASGSFLGVTLSVLGAAAVSFAVAALLLKTDRSDDDGDLAAATAGMEALKGKKSSVSSALVGSADGAALVGSADGAALVGSADGAALVGSADGAALVGSADGSPITRIVFACDAGMGSSAMGASVLRRKIQGAGFTDVKVTNQAISNLTDDYGLVVTHRDLTDRARQKTPSATHVSVDNFMNAPQYDEIVELLGSANGAGAGAPTVAEPAADAPDEDVLAAESIVLAGTATTRDGAISEAGRLLVACGAVEPSYVHAMHEREGSVSTYMGNGLAIPHGTNEAKDAIRRTGISFVRYAQPIDWNGKPAEFVVGIAGAGKDHMALLTKIAGVFLNNDEVARLRDATSAAEVRAVLGGNGG</sequence>
<evidence type="ECO:0000256" key="26">
    <source>
        <dbReference type="SAM" id="Phobius"/>
    </source>
</evidence>
<comment type="catalytic activity">
    <reaction evidence="1">
        <text>D-mannitol(out) + N(pros)-phospho-L-histidyl-[protein] = D-mannitol 1-phosphate(in) + L-histidyl-[protein]</text>
        <dbReference type="Rhea" id="RHEA:33363"/>
        <dbReference type="Rhea" id="RHEA-COMP:9745"/>
        <dbReference type="Rhea" id="RHEA-COMP:9746"/>
        <dbReference type="ChEBI" id="CHEBI:16899"/>
        <dbReference type="ChEBI" id="CHEBI:29979"/>
        <dbReference type="ChEBI" id="CHEBI:61381"/>
        <dbReference type="ChEBI" id="CHEBI:64837"/>
        <dbReference type="EC" id="2.7.1.197"/>
    </reaction>
</comment>
<dbReference type="eggNOG" id="COG4668">
    <property type="taxonomic scope" value="Bacteria"/>
</dbReference>
<dbReference type="InterPro" id="IPR003501">
    <property type="entry name" value="PTS_EIIB_2/3"/>
</dbReference>
<keyword evidence="17" id="KW-0418">Kinase</keyword>
<evidence type="ECO:0000256" key="3">
    <source>
        <dbReference type="ARBA" id="ARBA00004429"/>
    </source>
</evidence>
<dbReference type="InterPro" id="IPR013014">
    <property type="entry name" value="PTS_EIIC_2"/>
</dbReference>
<evidence type="ECO:0000256" key="11">
    <source>
        <dbReference type="ARBA" id="ARBA00022519"/>
    </source>
</evidence>
<dbReference type="Gene3D" id="3.40.930.10">
    <property type="entry name" value="Mannitol-specific EII, Chain A"/>
    <property type="match status" value="1"/>
</dbReference>
<feature type="transmembrane region" description="Helical" evidence="26">
    <location>
        <begin position="43"/>
        <end position="65"/>
    </location>
</feature>
<feature type="transmembrane region" description="Helical" evidence="26">
    <location>
        <begin position="350"/>
        <end position="373"/>
    </location>
</feature>
<dbReference type="InterPro" id="IPR050893">
    <property type="entry name" value="Sugar_PTS"/>
</dbReference>
<evidence type="ECO:0000313" key="30">
    <source>
        <dbReference type="EMBL" id="KDF00224.1"/>
    </source>
</evidence>
<dbReference type="GO" id="GO:0005886">
    <property type="term" value="C:plasma membrane"/>
    <property type="evidence" value="ECO:0007669"/>
    <property type="project" value="UniProtKB-SubCell"/>
</dbReference>
<dbReference type="Proteomes" id="UP000022835">
    <property type="component" value="Unassembled WGS sequence"/>
</dbReference>
<evidence type="ECO:0000256" key="25">
    <source>
        <dbReference type="SAM" id="MobiDB-lite"/>
    </source>
</evidence>
<evidence type="ECO:0000259" key="29">
    <source>
        <dbReference type="PROSITE" id="PS51104"/>
    </source>
</evidence>
<dbReference type="CDD" id="cd05567">
    <property type="entry name" value="PTS_IIB_mannitol"/>
    <property type="match status" value="1"/>
</dbReference>
<feature type="transmembrane region" description="Helical" evidence="26">
    <location>
        <begin position="85"/>
        <end position="105"/>
    </location>
</feature>
<evidence type="ECO:0000256" key="7">
    <source>
        <dbReference type="ARBA" id="ARBA00015039"/>
    </source>
</evidence>
<dbReference type="Gene3D" id="3.40.50.2300">
    <property type="match status" value="1"/>
</dbReference>
<keyword evidence="16 26" id="KW-0812">Transmembrane</keyword>
<keyword evidence="18 26" id="KW-1133">Transmembrane helix</keyword>
<proteinExistence type="predicted"/>
<keyword evidence="11" id="KW-0997">Cell inner membrane</keyword>
<feature type="transmembrane region" description="Helical" evidence="26">
    <location>
        <begin position="117"/>
        <end position="142"/>
    </location>
</feature>
<dbReference type="PROSITE" id="PS51099">
    <property type="entry name" value="PTS_EIIB_TYPE_2"/>
    <property type="match status" value="1"/>
</dbReference>
<protein>
    <recommendedName>
        <fullName evidence="6">Mannitol-specific phosphotransferase enzyme IIA component</fullName>
        <ecNumber evidence="5">2.7.1.197</ecNumber>
    </recommendedName>
    <alternativeName>
        <fullName evidence="22">EIIA</fullName>
    </alternativeName>
    <alternativeName>
        <fullName evidence="24">EIICB-Mtl</fullName>
    </alternativeName>
    <alternativeName>
        <fullName evidence="21">EIICBA-Mtl</fullName>
    </alternativeName>
    <alternativeName>
        <fullName evidence="23">EIII</fullName>
    </alternativeName>
    <alternativeName>
        <fullName evidence="20">PTS system mannitol-specific EIIA component</fullName>
    </alternativeName>
    <alternativeName>
        <fullName evidence="8">PTS system mannitol-specific EIICB component</fullName>
    </alternativeName>
    <alternativeName>
        <fullName evidence="7">PTS system mannitol-specific EIICBA component</fullName>
    </alternativeName>
</protein>
<comment type="subunit">
    <text evidence="4">Homodimer.</text>
</comment>
<evidence type="ECO:0000259" key="28">
    <source>
        <dbReference type="PROSITE" id="PS51099"/>
    </source>
</evidence>
<evidence type="ECO:0000256" key="21">
    <source>
        <dbReference type="ARBA" id="ARBA00030684"/>
    </source>
</evidence>
<keyword evidence="15" id="KW-0598">Phosphotransferase system</keyword>
<dbReference type="GO" id="GO:0090563">
    <property type="term" value="F:protein-phosphocysteine-sugar phosphotransferase activity"/>
    <property type="evidence" value="ECO:0007669"/>
    <property type="project" value="TreeGrafter"/>
</dbReference>
<name>A0A064CNC1_9MYCO</name>
<dbReference type="Pfam" id="PF00359">
    <property type="entry name" value="PTS_EIIA_2"/>
    <property type="match status" value="1"/>
</dbReference>
<evidence type="ECO:0000259" key="27">
    <source>
        <dbReference type="PROSITE" id="PS51094"/>
    </source>
</evidence>
<reference evidence="30" key="1">
    <citation type="submission" date="2014-05" db="EMBL/GenBank/DDBJ databases">
        <title>Genome sequence of Mycobacterium aromaticivorans strain JS19b1T (= DSM 45407T).</title>
        <authorList>
            <person name="Kwak Y."/>
            <person name="Park G.-S."/>
            <person name="Li Q.X."/>
            <person name="Lee S.-E."/>
            <person name="Shin J.-H."/>
        </authorList>
    </citation>
    <scope>NUCLEOTIDE SEQUENCE [LARGE SCALE GENOMIC DNA]</scope>
    <source>
        <strain evidence="30">JS19b1</strain>
    </source>
</reference>